<feature type="signal peptide" evidence="1">
    <location>
        <begin position="1"/>
        <end position="27"/>
    </location>
</feature>
<accession>A0A370X3H5</accession>
<keyword evidence="1" id="KW-0732">Signal</keyword>
<feature type="chain" id="PRO_5016969478" description="Secreted protein" evidence="1">
    <location>
        <begin position="28"/>
        <end position="148"/>
    </location>
</feature>
<gene>
    <name evidence="2" type="ORF">DWU98_06695</name>
</gene>
<evidence type="ECO:0000313" key="2">
    <source>
        <dbReference type="EMBL" id="RDS82830.1"/>
    </source>
</evidence>
<evidence type="ECO:0000256" key="1">
    <source>
        <dbReference type="SAM" id="SignalP"/>
    </source>
</evidence>
<name>A0A370X3H5_9GAMM</name>
<organism evidence="2 3">
    <name type="scientific">Dyella monticola</name>
    <dbReference type="NCBI Taxonomy" id="1927958"/>
    <lineage>
        <taxon>Bacteria</taxon>
        <taxon>Pseudomonadati</taxon>
        <taxon>Pseudomonadota</taxon>
        <taxon>Gammaproteobacteria</taxon>
        <taxon>Lysobacterales</taxon>
        <taxon>Rhodanobacteraceae</taxon>
        <taxon>Dyella</taxon>
    </lineage>
</organism>
<reference evidence="2 3" key="1">
    <citation type="submission" date="2018-07" db="EMBL/GenBank/DDBJ databases">
        <title>Dyella monticola sp. nov. and Dyella psychrodurans sp. nov. isolated from monsoon evergreen broad-leaved forest soil of Dinghu Mountain, China.</title>
        <authorList>
            <person name="Gao Z."/>
            <person name="Qiu L."/>
        </authorList>
    </citation>
    <scope>NUCLEOTIDE SEQUENCE [LARGE SCALE GENOMIC DNA]</scope>
    <source>
        <strain evidence="2 3">4G-K06</strain>
    </source>
</reference>
<dbReference type="OrthoDB" id="6024727at2"/>
<proteinExistence type="predicted"/>
<dbReference type="Proteomes" id="UP000254258">
    <property type="component" value="Unassembled WGS sequence"/>
</dbReference>
<protein>
    <recommendedName>
        <fullName evidence="4">Secreted protein</fullName>
    </recommendedName>
</protein>
<evidence type="ECO:0000313" key="3">
    <source>
        <dbReference type="Proteomes" id="UP000254258"/>
    </source>
</evidence>
<evidence type="ECO:0008006" key="4">
    <source>
        <dbReference type="Google" id="ProtNLM"/>
    </source>
</evidence>
<dbReference type="AlphaFoldDB" id="A0A370X3H5"/>
<dbReference type="EMBL" id="QRBE01000003">
    <property type="protein sequence ID" value="RDS82830.1"/>
    <property type="molecule type" value="Genomic_DNA"/>
</dbReference>
<comment type="caution">
    <text evidence="2">The sequence shown here is derived from an EMBL/GenBank/DDBJ whole genome shotgun (WGS) entry which is preliminary data.</text>
</comment>
<dbReference type="RefSeq" id="WP_115494742.1">
    <property type="nucleotide sequence ID" value="NZ_QRBE01000003.1"/>
</dbReference>
<keyword evidence="3" id="KW-1185">Reference proteome</keyword>
<sequence length="148" mass="15402">MKTTDVIKGAALLLCVAWLGIPAPARAAQDINCKLHFQLSGWSAFYKRAEGSGTVTCDNGQSMHVTIRAEGGGLTFGKTEVDNGHGEFSGVYDIHQVLGHYGGAEAHAGAQESADSQVVTKGNVSLALSGKGRGWNLGVAFGAFIIEP</sequence>